<dbReference type="Gene3D" id="3.40.30.10">
    <property type="entry name" value="Glutaredoxin"/>
    <property type="match status" value="1"/>
</dbReference>
<evidence type="ECO:0000313" key="4">
    <source>
        <dbReference type="Proteomes" id="UP001201273"/>
    </source>
</evidence>
<dbReference type="PANTHER" id="PTHR42852:SF18">
    <property type="entry name" value="CHROMOSOME UNDETERMINED SCAFFOLD_47, WHOLE GENOME SHOTGUN SEQUENCE"/>
    <property type="match status" value="1"/>
</dbReference>
<dbReference type="PROSITE" id="PS51352">
    <property type="entry name" value="THIOREDOXIN_2"/>
    <property type="match status" value="1"/>
</dbReference>
<proteinExistence type="predicted"/>
<dbReference type="CDD" id="cd02966">
    <property type="entry name" value="TlpA_like_family"/>
    <property type="match status" value="1"/>
</dbReference>
<dbReference type="InterPro" id="IPR036249">
    <property type="entry name" value="Thioredoxin-like_sf"/>
</dbReference>
<name>A0ABS8W4W3_9GAMM</name>
<dbReference type="InterPro" id="IPR013766">
    <property type="entry name" value="Thioredoxin_domain"/>
</dbReference>
<organism evidence="3 4">
    <name type="scientific">Motilimonas cestriensis</name>
    <dbReference type="NCBI Taxonomy" id="2742685"/>
    <lineage>
        <taxon>Bacteria</taxon>
        <taxon>Pseudomonadati</taxon>
        <taxon>Pseudomonadota</taxon>
        <taxon>Gammaproteobacteria</taxon>
        <taxon>Alteromonadales</taxon>
        <taxon>Alteromonadales genera incertae sedis</taxon>
        <taxon>Motilimonas</taxon>
    </lineage>
</organism>
<dbReference type="PROSITE" id="PS51257">
    <property type="entry name" value="PROKAR_LIPOPROTEIN"/>
    <property type="match status" value="1"/>
</dbReference>
<keyword evidence="4" id="KW-1185">Reference proteome</keyword>
<gene>
    <name evidence="3" type="ORF">K6Y31_01100</name>
</gene>
<protein>
    <submittedName>
        <fullName evidence="3">TlpA family protein disulfide reductase</fullName>
    </submittedName>
</protein>
<dbReference type="InterPro" id="IPR050553">
    <property type="entry name" value="Thioredoxin_ResA/DsbE_sf"/>
</dbReference>
<accession>A0ABS8W4W3</accession>
<dbReference type="EMBL" id="JAIMJA010000001">
    <property type="protein sequence ID" value="MCE2593417.1"/>
    <property type="molecule type" value="Genomic_DNA"/>
</dbReference>
<comment type="caution">
    <text evidence="3">The sequence shown here is derived from an EMBL/GenBank/DDBJ whole genome shotgun (WGS) entry which is preliminary data.</text>
</comment>
<reference evidence="3 4" key="1">
    <citation type="journal article" date="2022" name="Environ. Microbiol. Rep.">
        <title>Eco-phylogenetic analyses reveal divergent evolution of vitamin B12 metabolism in the marine bacterial family 'Psychromonadaceae'.</title>
        <authorList>
            <person name="Jin X."/>
            <person name="Yang Y."/>
            <person name="Cao H."/>
            <person name="Gao B."/>
            <person name="Zhao Z."/>
        </authorList>
    </citation>
    <scope>NUCLEOTIDE SEQUENCE [LARGE SCALE GENOMIC DNA]</scope>
    <source>
        <strain evidence="3 4">MKS20</strain>
    </source>
</reference>
<evidence type="ECO:0000259" key="2">
    <source>
        <dbReference type="PROSITE" id="PS51352"/>
    </source>
</evidence>
<dbReference type="Pfam" id="PF00578">
    <property type="entry name" value="AhpC-TSA"/>
    <property type="match status" value="1"/>
</dbReference>
<evidence type="ECO:0000256" key="1">
    <source>
        <dbReference type="SAM" id="SignalP"/>
    </source>
</evidence>
<feature type="domain" description="Thioredoxin" evidence="2">
    <location>
        <begin position="12"/>
        <end position="148"/>
    </location>
</feature>
<sequence>MMKIRNLILLGVLFLTACGQTELTLSNGQPASLADYRGQWLLVNYYADWCKPCIKELPALNEFDLVSDQRQVIAITFDDLALPELQASWQARNVSFLFARVEVDDFMLPRPKVLPTTYVINPQGELVQTLVGEQDLTSLNQHWLSLTDSTAP</sequence>
<dbReference type="SUPFAM" id="SSF52833">
    <property type="entry name" value="Thioredoxin-like"/>
    <property type="match status" value="1"/>
</dbReference>
<evidence type="ECO:0000313" key="3">
    <source>
        <dbReference type="EMBL" id="MCE2593417.1"/>
    </source>
</evidence>
<feature type="chain" id="PRO_5046978011" evidence="1">
    <location>
        <begin position="20"/>
        <end position="152"/>
    </location>
</feature>
<dbReference type="Proteomes" id="UP001201273">
    <property type="component" value="Unassembled WGS sequence"/>
</dbReference>
<keyword evidence="1" id="KW-0732">Signal</keyword>
<dbReference type="InterPro" id="IPR000866">
    <property type="entry name" value="AhpC/TSA"/>
</dbReference>
<dbReference type="PANTHER" id="PTHR42852">
    <property type="entry name" value="THIOL:DISULFIDE INTERCHANGE PROTEIN DSBE"/>
    <property type="match status" value="1"/>
</dbReference>
<feature type="signal peptide" evidence="1">
    <location>
        <begin position="1"/>
        <end position="19"/>
    </location>
</feature>